<organism evidence="3 4">
    <name type="scientific">Campylobacter pinnipediorum subsp. caledonicus</name>
    <dbReference type="NCBI Taxonomy" id="1874362"/>
    <lineage>
        <taxon>Bacteria</taxon>
        <taxon>Pseudomonadati</taxon>
        <taxon>Campylobacterota</taxon>
        <taxon>Epsilonproteobacteria</taxon>
        <taxon>Campylobacterales</taxon>
        <taxon>Campylobacteraceae</taxon>
        <taxon>Campylobacter</taxon>
    </lineage>
</organism>
<name>A0A1S6U7I7_9BACT</name>
<feature type="coiled-coil region" evidence="1">
    <location>
        <begin position="86"/>
        <end position="122"/>
    </location>
</feature>
<dbReference type="EMBL" id="CP017258">
    <property type="protein sequence ID" value="AQW87714.1"/>
    <property type="molecule type" value="Genomic_DNA"/>
</dbReference>
<dbReference type="RefSeq" id="WP_078424518.1">
    <property type="nucleotide sequence ID" value="NZ_CP017258.1"/>
</dbReference>
<evidence type="ECO:0000256" key="1">
    <source>
        <dbReference type="SAM" id="Coils"/>
    </source>
</evidence>
<feature type="transmembrane region" description="Helical" evidence="2">
    <location>
        <begin position="32"/>
        <end position="56"/>
    </location>
</feature>
<dbReference type="AlphaFoldDB" id="A0A1S6U7I7"/>
<accession>A0A1S6U7I7</accession>
<dbReference type="Proteomes" id="UP000190868">
    <property type="component" value="Chromosome"/>
</dbReference>
<dbReference type="SUPFAM" id="SSF48452">
    <property type="entry name" value="TPR-like"/>
    <property type="match status" value="1"/>
</dbReference>
<dbReference type="Pfam" id="PF12895">
    <property type="entry name" value="ANAPC3"/>
    <property type="match status" value="1"/>
</dbReference>
<proteinExistence type="predicted"/>
<sequence length="287" mass="34318">MLDFSELKELEKKYEQYEKSMRSKKRIDFQKYIILIKNEKIIFFLVMIIILAYSFLHNNTSLDKSDIKSDIKNEFQIKNIESKNKFEKEIEQNNLAQKIADKLEEKKQINNIENNKTTKQQKNNNTIQGWLKINTINLEYNYDNFTNDQSILESKDNEQIIPTNQSKEYIYNNKNNNKKFQIEIKNSETNDEEKILENNFYRTNDIRYAIQLAKYFLENKEYEKALKWSLNANEIDNSNEDSWSIFAIAKYKLDQKSDALKVLKSYNKSKNSENINKLINKIESDTL</sequence>
<keyword evidence="4" id="KW-1185">Reference proteome</keyword>
<dbReference type="Gene3D" id="1.25.40.10">
    <property type="entry name" value="Tetratricopeptide repeat domain"/>
    <property type="match status" value="1"/>
</dbReference>
<evidence type="ECO:0000256" key="2">
    <source>
        <dbReference type="SAM" id="Phobius"/>
    </source>
</evidence>
<gene>
    <name evidence="3" type="ORF">CPIN18021_0905</name>
</gene>
<evidence type="ECO:0000313" key="4">
    <source>
        <dbReference type="Proteomes" id="UP000190868"/>
    </source>
</evidence>
<protein>
    <recommendedName>
        <fullName evidence="5">Transformation system protein</fullName>
    </recommendedName>
</protein>
<evidence type="ECO:0008006" key="5">
    <source>
        <dbReference type="Google" id="ProtNLM"/>
    </source>
</evidence>
<dbReference type="InterPro" id="IPR011990">
    <property type="entry name" value="TPR-like_helical_dom_sf"/>
</dbReference>
<keyword evidence="2" id="KW-1133">Transmembrane helix</keyword>
<reference evidence="4" key="1">
    <citation type="submission" date="2016-09" db="EMBL/GenBank/DDBJ databases">
        <title>Comparative genomics of the Campylobacter concisus group.</title>
        <authorList>
            <person name="Miller W.G."/>
            <person name="Yee E."/>
            <person name="Chapman M.H."/>
            <person name="Huynh S."/>
            <person name="Bono J.L."/>
            <person name="On S.L.W."/>
            <person name="StLeger J."/>
            <person name="Foster G."/>
            <person name="Parker C.T."/>
        </authorList>
    </citation>
    <scope>NUCLEOTIDE SEQUENCE [LARGE SCALE GENOMIC DNA]</scope>
    <source>
        <strain evidence="4">RM18021</strain>
    </source>
</reference>
<keyword evidence="1" id="KW-0175">Coiled coil</keyword>
<keyword evidence="2" id="KW-0812">Transmembrane</keyword>
<evidence type="ECO:0000313" key="3">
    <source>
        <dbReference type="EMBL" id="AQW87714.1"/>
    </source>
</evidence>
<keyword evidence="2" id="KW-0472">Membrane</keyword>